<dbReference type="GO" id="GO:0016491">
    <property type="term" value="F:oxidoreductase activity"/>
    <property type="evidence" value="ECO:0007669"/>
    <property type="project" value="UniProtKB-KW"/>
</dbReference>
<dbReference type="PANTHER" id="PTHR43734">
    <property type="entry name" value="PHYTOENE DESATURASE"/>
    <property type="match status" value="1"/>
</dbReference>
<sequence length="498" mass="56094">MRETRIAVIGAGPGGLTAAMLLQSQGFQVSVFEKDDKPGGRTSHVDVDGYRFDKGPTFLSMPHIVEEIFSATGRDLAHYISWNYLDPMYELFFEDSSFRPTSDKKEMKRRIAASFPGDEKGYDRFMHDLGKRWDALLPVLEHEHGSLLDYMKPRTLKALPHLALGKSVYDVLSQYFSDERLKLSFTFQSKYLGMSPWDCPGAFSILSYMEHEYGIVHPTGGLNQIPKAMAKAFEEDGGHLYLNTPVKKIRTKKQQAVGVELENGEVFGADEVVVNADFAYAATELFDEPLKKWKKEKVAKKDYSCSAFMLYAGVDAAYPEAAHHSIVFSNDYKKNVEEMIHEKIVSDDPSIYIHNPAVTDDTLAPAGKSPIYMLAPVPNNQSGIDWENNKDSFRDLVLDQVESRSPFKGLRDHIEVEKIYTPTDWQLDSNVYEGAVFNLSHRLNQMMYFRPHNKFEDVGSCWLVGGGTHPGSGLPTIIVSGRITAQALTAKYSRERAQ</sequence>
<dbReference type="NCBIfam" id="TIGR02734">
    <property type="entry name" value="crtI_fam"/>
    <property type="match status" value="1"/>
</dbReference>
<comment type="similarity">
    <text evidence="4">Belongs to the carotenoid/retinoid oxidoreductase family. CrtN subfamily.</text>
</comment>
<evidence type="ECO:0000256" key="3">
    <source>
        <dbReference type="ARBA" id="ARBA00023002"/>
    </source>
</evidence>
<dbReference type="PRINTS" id="PR00419">
    <property type="entry name" value="ADXRDTASE"/>
</dbReference>
<name>A0A1H2RS20_9BACI</name>
<evidence type="ECO:0000256" key="5">
    <source>
        <dbReference type="RuleBase" id="RU362075"/>
    </source>
</evidence>
<keyword evidence="8" id="KW-1185">Reference proteome</keyword>
<dbReference type="OrthoDB" id="9814556at2"/>
<dbReference type="Gene3D" id="3.50.50.60">
    <property type="entry name" value="FAD/NAD(P)-binding domain"/>
    <property type="match status" value="2"/>
</dbReference>
<organism evidence="7 8">
    <name type="scientific">Marinococcus luteus</name>
    <dbReference type="NCBI Taxonomy" id="1122204"/>
    <lineage>
        <taxon>Bacteria</taxon>
        <taxon>Bacillati</taxon>
        <taxon>Bacillota</taxon>
        <taxon>Bacilli</taxon>
        <taxon>Bacillales</taxon>
        <taxon>Bacillaceae</taxon>
        <taxon>Marinococcus</taxon>
    </lineage>
</organism>
<evidence type="ECO:0000313" key="8">
    <source>
        <dbReference type="Proteomes" id="UP000199488"/>
    </source>
</evidence>
<feature type="domain" description="Amine oxidase" evidence="6">
    <location>
        <begin position="14"/>
        <end position="488"/>
    </location>
</feature>
<protein>
    <submittedName>
        <fullName evidence="7">Phytoene desaturase</fullName>
    </submittedName>
</protein>
<evidence type="ECO:0000256" key="1">
    <source>
        <dbReference type="ARBA" id="ARBA00004829"/>
    </source>
</evidence>
<dbReference type="InterPro" id="IPR036188">
    <property type="entry name" value="FAD/NAD-bd_sf"/>
</dbReference>
<dbReference type="PANTHER" id="PTHR43734:SF1">
    <property type="entry name" value="PHYTOENE DESATURASE"/>
    <property type="match status" value="1"/>
</dbReference>
<dbReference type="Proteomes" id="UP000199488">
    <property type="component" value="Unassembled WGS sequence"/>
</dbReference>
<gene>
    <name evidence="7" type="ORF">SAMN05421781_0887</name>
</gene>
<reference evidence="7 8" key="1">
    <citation type="submission" date="2016-10" db="EMBL/GenBank/DDBJ databases">
        <authorList>
            <person name="de Groot N.N."/>
        </authorList>
    </citation>
    <scope>NUCLEOTIDE SEQUENCE [LARGE SCALE GENOMIC DNA]</scope>
    <source>
        <strain evidence="7 8">DSM 23126</strain>
    </source>
</reference>
<dbReference type="Pfam" id="PF01593">
    <property type="entry name" value="Amino_oxidase"/>
    <property type="match status" value="1"/>
</dbReference>
<keyword evidence="3 5" id="KW-0560">Oxidoreductase</keyword>
<dbReference type="GO" id="GO:0016117">
    <property type="term" value="P:carotenoid biosynthetic process"/>
    <property type="evidence" value="ECO:0007669"/>
    <property type="project" value="UniProtKB-KW"/>
</dbReference>
<evidence type="ECO:0000313" key="7">
    <source>
        <dbReference type="EMBL" id="SDW22098.1"/>
    </source>
</evidence>
<keyword evidence="2 5" id="KW-0125">Carotenoid biosynthesis</keyword>
<dbReference type="SUPFAM" id="SSF51905">
    <property type="entry name" value="FAD/NAD(P)-binding domain"/>
    <property type="match status" value="1"/>
</dbReference>
<evidence type="ECO:0000256" key="2">
    <source>
        <dbReference type="ARBA" id="ARBA00022746"/>
    </source>
</evidence>
<dbReference type="RefSeq" id="WP_091611659.1">
    <property type="nucleotide sequence ID" value="NZ_FNNC01000001.1"/>
</dbReference>
<dbReference type="EMBL" id="FNNC01000001">
    <property type="protein sequence ID" value="SDW22098.1"/>
    <property type="molecule type" value="Genomic_DNA"/>
</dbReference>
<evidence type="ECO:0000259" key="6">
    <source>
        <dbReference type="Pfam" id="PF01593"/>
    </source>
</evidence>
<dbReference type="AlphaFoldDB" id="A0A1H2RS20"/>
<accession>A0A1H2RS20</accession>
<proteinExistence type="inferred from homology"/>
<dbReference type="InterPro" id="IPR002937">
    <property type="entry name" value="Amino_oxidase"/>
</dbReference>
<evidence type="ECO:0000256" key="4">
    <source>
        <dbReference type="ARBA" id="ARBA00038322"/>
    </source>
</evidence>
<dbReference type="STRING" id="1122204.SAMN05421781_0887"/>
<comment type="pathway">
    <text evidence="1 5">Carotenoid biosynthesis.</text>
</comment>
<dbReference type="InterPro" id="IPR014105">
    <property type="entry name" value="Carotenoid/retinoid_OxRdtase"/>
</dbReference>